<evidence type="ECO:0000256" key="8">
    <source>
        <dbReference type="ARBA" id="ARBA00023054"/>
    </source>
</evidence>
<evidence type="ECO:0000256" key="3">
    <source>
        <dbReference type="ARBA" id="ARBA00022723"/>
    </source>
</evidence>
<dbReference type="PANTHER" id="PTHR12603">
    <property type="entry name" value="CCR4-NOT TRANSCRIPTION COMPLEX RELATED"/>
    <property type="match status" value="1"/>
</dbReference>
<feature type="compositionally biased region" description="Polar residues" evidence="13">
    <location>
        <begin position="262"/>
        <end position="271"/>
    </location>
</feature>
<dbReference type="GO" id="GO:0016567">
    <property type="term" value="P:protein ubiquitination"/>
    <property type="evidence" value="ECO:0007669"/>
    <property type="project" value="TreeGrafter"/>
</dbReference>
<dbReference type="PROSITE" id="PS50089">
    <property type="entry name" value="ZF_RING_2"/>
    <property type="match status" value="1"/>
</dbReference>
<dbReference type="PANTHER" id="PTHR12603:SF0">
    <property type="entry name" value="CCR4-NOT TRANSCRIPTION COMPLEX SUBUNIT 4"/>
    <property type="match status" value="1"/>
</dbReference>
<dbReference type="GeneID" id="63786751"/>
<comment type="subcellular location">
    <subcellularLocation>
        <location evidence="1">Nucleus</location>
    </subcellularLocation>
</comment>
<dbReference type="Gene3D" id="3.30.70.330">
    <property type="match status" value="1"/>
</dbReference>
<evidence type="ECO:0000256" key="12">
    <source>
        <dbReference type="PROSITE-ProRule" id="PRU00176"/>
    </source>
</evidence>
<dbReference type="FunFam" id="3.30.40.10:FF:000006">
    <property type="entry name" value="CCR4-NOT transcription complex subunit 4"/>
    <property type="match status" value="1"/>
</dbReference>
<evidence type="ECO:0000256" key="10">
    <source>
        <dbReference type="ARBA" id="ARBA00023242"/>
    </source>
</evidence>
<evidence type="ECO:0000256" key="6">
    <source>
        <dbReference type="ARBA" id="ARBA00022884"/>
    </source>
</evidence>
<keyword evidence="6 12" id="KW-0694">RNA-binding</keyword>
<dbReference type="FunFam" id="3.30.70.330:FF:000257">
    <property type="entry name" value="CCR4-NOT core complex subunit Not4"/>
    <property type="match status" value="1"/>
</dbReference>
<dbReference type="EMBL" id="MCFI01000026">
    <property type="protein sequence ID" value="ORY75410.1"/>
    <property type="molecule type" value="Genomic_DNA"/>
</dbReference>
<keyword evidence="9" id="KW-0804">Transcription</keyword>
<dbReference type="Gene3D" id="3.30.40.10">
    <property type="entry name" value="Zinc/RING finger domain, C3HC4 (zinc finger)"/>
    <property type="match status" value="1"/>
</dbReference>
<evidence type="ECO:0000256" key="13">
    <source>
        <dbReference type="SAM" id="MobiDB-lite"/>
    </source>
</evidence>
<keyword evidence="7" id="KW-0805">Transcription regulation</keyword>
<dbReference type="InterPro" id="IPR039780">
    <property type="entry name" value="Mot2"/>
</dbReference>
<dbReference type="InterPro" id="IPR001841">
    <property type="entry name" value="Znf_RING"/>
</dbReference>
<feature type="domain" description="RRM" evidence="15">
    <location>
        <begin position="116"/>
        <end position="201"/>
    </location>
</feature>
<dbReference type="GO" id="GO:0051254">
    <property type="term" value="P:positive regulation of RNA metabolic process"/>
    <property type="evidence" value="ECO:0007669"/>
    <property type="project" value="UniProtKB-ARBA"/>
</dbReference>
<dbReference type="Pfam" id="PF14570">
    <property type="entry name" value="zf-RING_4"/>
    <property type="match status" value="1"/>
</dbReference>
<protein>
    <recommendedName>
        <fullName evidence="18">RING/Ubox like zinc-binding domain-domain-containing protein</fullName>
    </recommendedName>
</protein>
<dbReference type="OrthoDB" id="1923159at2759"/>
<evidence type="ECO:0000256" key="7">
    <source>
        <dbReference type="ARBA" id="ARBA00023015"/>
    </source>
</evidence>
<dbReference type="AlphaFoldDB" id="A0A1Y2EV16"/>
<reference evidence="16 17" key="1">
    <citation type="submission" date="2016-07" db="EMBL/GenBank/DDBJ databases">
        <title>Pervasive Adenine N6-methylation of Active Genes in Fungi.</title>
        <authorList>
            <consortium name="DOE Joint Genome Institute"/>
            <person name="Mondo S.J."/>
            <person name="Dannebaum R.O."/>
            <person name="Kuo R.C."/>
            <person name="Labutti K."/>
            <person name="Haridas S."/>
            <person name="Kuo A."/>
            <person name="Salamov A."/>
            <person name="Ahrendt S.R."/>
            <person name="Lipzen A."/>
            <person name="Sullivan W."/>
            <person name="Andreopoulos W.B."/>
            <person name="Clum A."/>
            <person name="Lindquist E."/>
            <person name="Daum C."/>
            <person name="Ramamoorthy G.K."/>
            <person name="Gryganskyi A."/>
            <person name="Culley D."/>
            <person name="Magnuson J.K."/>
            <person name="James T.Y."/>
            <person name="O'Malley M.A."/>
            <person name="Stajich J.E."/>
            <person name="Spatafora J.W."/>
            <person name="Visel A."/>
            <person name="Grigoriev I.V."/>
        </authorList>
    </citation>
    <scope>NUCLEOTIDE SEQUENCE [LARGE SCALE GENOMIC DNA]</scope>
    <source>
        <strain evidence="16 17">12-1054</strain>
    </source>
</reference>
<dbReference type="GO" id="GO:0003723">
    <property type="term" value="F:RNA binding"/>
    <property type="evidence" value="ECO:0007669"/>
    <property type="project" value="UniProtKB-UniRule"/>
</dbReference>
<dbReference type="CDD" id="cd16618">
    <property type="entry name" value="mRING-HC-C4C4_CNOT4"/>
    <property type="match status" value="1"/>
</dbReference>
<dbReference type="CDD" id="cd12438">
    <property type="entry name" value="RRM_CNOT4"/>
    <property type="match status" value="1"/>
</dbReference>
<dbReference type="InterPro" id="IPR034261">
    <property type="entry name" value="CNOT4_RRM"/>
</dbReference>
<keyword evidence="8" id="KW-0175">Coiled coil</keyword>
<evidence type="ECO:0000256" key="11">
    <source>
        <dbReference type="PROSITE-ProRule" id="PRU00175"/>
    </source>
</evidence>
<evidence type="ECO:0000259" key="15">
    <source>
        <dbReference type="PROSITE" id="PS50102"/>
    </source>
</evidence>
<dbReference type="InterPro" id="IPR012677">
    <property type="entry name" value="Nucleotide-bd_a/b_plait_sf"/>
</dbReference>
<organism evidence="16 17">
    <name type="scientific">Protomyces lactucae-debilis</name>
    <dbReference type="NCBI Taxonomy" id="2754530"/>
    <lineage>
        <taxon>Eukaryota</taxon>
        <taxon>Fungi</taxon>
        <taxon>Dikarya</taxon>
        <taxon>Ascomycota</taxon>
        <taxon>Taphrinomycotina</taxon>
        <taxon>Taphrinomycetes</taxon>
        <taxon>Taphrinales</taxon>
        <taxon>Protomycetaceae</taxon>
        <taxon>Protomyces</taxon>
    </lineage>
</organism>
<evidence type="ECO:0000259" key="14">
    <source>
        <dbReference type="PROSITE" id="PS50089"/>
    </source>
</evidence>
<gene>
    <name evidence="16" type="ORF">BCR37DRAFT_384039</name>
</gene>
<dbReference type="SUPFAM" id="SSF57850">
    <property type="entry name" value="RING/U-box"/>
    <property type="match status" value="1"/>
</dbReference>
<evidence type="ECO:0000256" key="1">
    <source>
        <dbReference type="ARBA" id="ARBA00004123"/>
    </source>
</evidence>
<evidence type="ECO:0000256" key="9">
    <source>
        <dbReference type="ARBA" id="ARBA00023163"/>
    </source>
</evidence>
<dbReference type="GO" id="GO:0061630">
    <property type="term" value="F:ubiquitin protein ligase activity"/>
    <property type="evidence" value="ECO:0007669"/>
    <property type="project" value="UniProtKB-ARBA"/>
</dbReference>
<sequence>MANDADEYLSDEEELECPLCMEEFDISDRTFKPCTCGYQICRFCYNRIVNSDTANGCPACRRQYSEETVEFKPLSAEEWKKDQQRIQSRKLKEKEKRELEMASRRHLSNMRVVQKNLVYVIGFSPKAADADLASTLRGSDYFAQYGKINKIVVNKKSHPNGQPTVGVYITYARKEDAARAIQAVDNSMNDGRVLRASYGTTKYCSAYLRQQVCQNPNCMYLHEPGEDLDSYTREDMSTIQHAAKAAEGINANALATHHMRRQPSQIASTPATEEAPVALPPTVSWASKPTESESQVPDERPKPESLPAIDSRKPVAVPDIPPPPSQAEKGAVHPSDVLPAPVQQALRHPILGKTLKTLFTGRFEFSFAPRPGPGLTEQDIKAAQEFPQLLTWNPDLKRPSSPGKAARHARANSRYAFAADARTPPPGFVPPGLASGHQPPGFAESEAPIQGKDADYFAQYLGNNGERLAGAMDNAFLGNARGSNMSILNQGMSATNGRRH</sequence>
<dbReference type="InterPro" id="IPR000504">
    <property type="entry name" value="RRM_dom"/>
</dbReference>
<comment type="caution">
    <text evidence="16">The sequence shown here is derived from an EMBL/GenBank/DDBJ whole genome shotgun (WGS) entry which is preliminary data.</text>
</comment>
<dbReference type="Proteomes" id="UP000193685">
    <property type="component" value="Unassembled WGS sequence"/>
</dbReference>
<evidence type="ECO:0008006" key="18">
    <source>
        <dbReference type="Google" id="ProtNLM"/>
    </source>
</evidence>
<feature type="compositionally biased region" description="Polar residues" evidence="13">
    <location>
        <begin position="284"/>
        <end position="295"/>
    </location>
</feature>
<keyword evidence="10" id="KW-0539">Nucleus</keyword>
<dbReference type="SUPFAM" id="SSF54928">
    <property type="entry name" value="RNA-binding domain, RBD"/>
    <property type="match status" value="1"/>
</dbReference>
<dbReference type="GO" id="GO:0030015">
    <property type="term" value="C:CCR4-NOT core complex"/>
    <property type="evidence" value="ECO:0007669"/>
    <property type="project" value="UniProtKB-ARBA"/>
</dbReference>
<proteinExistence type="predicted"/>
<dbReference type="InterPro" id="IPR013083">
    <property type="entry name" value="Znf_RING/FYVE/PHD"/>
</dbReference>
<keyword evidence="3" id="KW-0479">Metal-binding</keyword>
<feature type="domain" description="RING-type" evidence="14">
    <location>
        <begin position="17"/>
        <end position="61"/>
    </location>
</feature>
<evidence type="ECO:0000256" key="4">
    <source>
        <dbReference type="ARBA" id="ARBA00022771"/>
    </source>
</evidence>
<keyword evidence="4 11" id="KW-0863">Zinc-finger</keyword>
<feature type="region of interest" description="Disordered" evidence="13">
    <location>
        <begin position="259"/>
        <end position="333"/>
    </location>
</feature>
<dbReference type="GO" id="GO:0005634">
    <property type="term" value="C:nucleus"/>
    <property type="evidence" value="ECO:0007669"/>
    <property type="project" value="UniProtKB-SubCell"/>
</dbReference>
<name>A0A1Y2EV16_PROLT</name>
<dbReference type="RefSeq" id="XP_040722283.1">
    <property type="nucleotide sequence ID" value="XM_040870152.1"/>
</dbReference>
<dbReference type="STRING" id="56484.A0A1Y2EV16"/>
<evidence type="ECO:0000256" key="2">
    <source>
        <dbReference type="ARBA" id="ARBA00022491"/>
    </source>
</evidence>
<dbReference type="PROSITE" id="PS50102">
    <property type="entry name" value="RRM"/>
    <property type="match status" value="1"/>
</dbReference>
<evidence type="ECO:0000256" key="5">
    <source>
        <dbReference type="ARBA" id="ARBA00022833"/>
    </source>
</evidence>
<dbReference type="InterPro" id="IPR035979">
    <property type="entry name" value="RBD_domain_sf"/>
</dbReference>
<keyword evidence="2" id="KW-0678">Repressor</keyword>
<dbReference type="GO" id="GO:0008270">
    <property type="term" value="F:zinc ion binding"/>
    <property type="evidence" value="ECO:0007669"/>
    <property type="project" value="UniProtKB-KW"/>
</dbReference>
<dbReference type="Pfam" id="PF00076">
    <property type="entry name" value="RRM_1"/>
    <property type="match status" value="1"/>
</dbReference>
<dbReference type="GO" id="GO:0000956">
    <property type="term" value="P:nuclear-transcribed mRNA catabolic process"/>
    <property type="evidence" value="ECO:0007669"/>
    <property type="project" value="UniProtKB-ARBA"/>
</dbReference>
<evidence type="ECO:0000313" key="16">
    <source>
        <dbReference type="EMBL" id="ORY75410.1"/>
    </source>
</evidence>
<keyword evidence="17" id="KW-1185">Reference proteome</keyword>
<keyword evidence="5" id="KW-0862">Zinc</keyword>
<dbReference type="InterPro" id="IPR039515">
    <property type="entry name" value="NOT4_mRING-HC-C4C4"/>
</dbReference>
<dbReference type="SMART" id="SM00361">
    <property type="entry name" value="RRM_1"/>
    <property type="match status" value="1"/>
</dbReference>
<dbReference type="InterPro" id="IPR003954">
    <property type="entry name" value="RRM_euk-type"/>
</dbReference>
<evidence type="ECO:0000313" key="17">
    <source>
        <dbReference type="Proteomes" id="UP000193685"/>
    </source>
</evidence>
<dbReference type="GO" id="GO:0010557">
    <property type="term" value="P:positive regulation of macromolecule biosynthetic process"/>
    <property type="evidence" value="ECO:0007669"/>
    <property type="project" value="UniProtKB-ARBA"/>
</dbReference>
<accession>A0A1Y2EV16</accession>